<evidence type="ECO:0000256" key="1">
    <source>
        <dbReference type="ARBA" id="ARBA00022490"/>
    </source>
</evidence>
<dbReference type="Gene3D" id="2.40.280.10">
    <property type="match status" value="1"/>
</dbReference>
<organism evidence="4 5">
    <name type="scientific">Candidatus Uhrbacteria bacterium GW2011_GWC2_41_11</name>
    <dbReference type="NCBI Taxonomy" id="1618985"/>
    <lineage>
        <taxon>Bacteria</taxon>
        <taxon>Candidatus Uhriibacteriota</taxon>
    </lineage>
</organism>
<evidence type="ECO:0000256" key="3">
    <source>
        <dbReference type="HAMAP-Rule" id="MF_00023"/>
    </source>
</evidence>
<comment type="similarity">
    <text evidence="3">Belongs to the SmpB family.</text>
</comment>
<dbReference type="Proteomes" id="UP000034616">
    <property type="component" value="Unassembled WGS sequence"/>
</dbReference>
<dbReference type="InterPro" id="IPR023620">
    <property type="entry name" value="SmpB"/>
</dbReference>
<dbReference type="NCBIfam" id="TIGR00086">
    <property type="entry name" value="smpB"/>
    <property type="match status" value="1"/>
</dbReference>
<sequence>MSVLAINKRATYDYELLENFDGGLVLVGPEVKSAKAGHIQLTGSFLRVRDGEVWLYGAHISPYKPAGTETGLDPSRPRKVLLHRREIARLLGKTQTAGLTLVPVRVYLHRNLVKLAFALARGKRVYEKREIIKKREVDRYLRQRLKS</sequence>
<evidence type="ECO:0000313" key="4">
    <source>
        <dbReference type="EMBL" id="KKR87622.1"/>
    </source>
</evidence>
<comment type="caution">
    <text evidence="4">The sequence shown here is derived from an EMBL/GenBank/DDBJ whole genome shotgun (WGS) entry which is preliminary data.</text>
</comment>
<dbReference type="EMBL" id="LCAH01000002">
    <property type="protein sequence ID" value="KKR87622.1"/>
    <property type="molecule type" value="Genomic_DNA"/>
</dbReference>
<dbReference type="AlphaFoldDB" id="A0A0G0XIX8"/>
<dbReference type="NCBIfam" id="NF003843">
    <property type="entry name" value="PRK05422.1"/>
    <property type="match status" value="1"/>
</dbReference>
<keyword evidence="2 3" id="KW-0694">RNA-binding</keyword>
<dbReference type="HAMAP" id="MF_00023">
    <property type="entry name" value="SmpB"/>
    <property type="match status" value="1"/>
</dbReference>
<dbReference type="GO" id="GO:0070929">
    <property type="term" value="P:trans-translation"/>
    <property type="evidence" value="ECO:0007669"/>
    <property type="project" value="UniProtKB-UniRule"/>
</dbReference>
<name>A0A0G0XIX8_9BACT</name>
<comment type="subcellular location">
    <subcellularLocation>
        <location evidence="3">Cytoplasm</location>
    </subcellularLocation>
    <text evidence="3">The tmRNA-SmpB complex associates with stalled 70S ribosomes.</text>
</comment>
<reference evidence="4 5" key="1">
    <citation type="journal article" date="2015" name="Nature">
        <title>rRNA introns, odd ribosomes, and small enigmatic genomes across a large radiation of phyla.</title>
        <authorList>
            <person name="Brown C.T."/>
            <person name="Hug L.A."/>
            <person name="Thomas B.C."/>
            <person name="Sharon I."/>
            <person name="Castelle C.J."/>
            <person name="Singh A."/>
            <person name="Wilkins M.J."/>
            <person name="Williams K.H."/>
            <person name="Banfield J.F."/>
        </authorList>
    </citation>
    <scope>NUCLEOTIDE SEQUENCE [LARGE SCALE GENOMIC DNA]</scope>
</reference>
<evidence type="ECO:0000256" key="2">
    <source>
        <dbReference type="ARBA" id="ARBA00022884"/>
    </source>
</evidence>
<comment type="function">
    <text evidence="3">Required for rescue of stalled ribosomes mediated by trans-translation. Binds to transfer-messenger RNA (tmRNA), required for stable association of tmRNA with ribosomes. tmRNA and SmpB together mimic tRNA shape, replacing the anticodon stem-loop with SmpB. tmRNA is encoded by the ssrA gene; the 2 termini fold to resemble tRNA(Ala) and it encodes a 'tag peptide', a short internal open reading frame. During trans-translation Ala-aminoacylated tmRNA acts like a tRNA, entering the A-site of stalled ribosomes, displacing the stalled mRNA. The ribosome then switches to translate the ORF on the tmRNA; the nascent peptide is terminated with the 'tag peptide' encoded by the tmRNA and targeted for degradation. The ribosome is freed to recommence translation, which seems to be the essential function of trans-translation.</text>
</comment>
<dbReference type="PANTHER" id="PTHR30308:SF2">
    <property type="entry name" value="SSRA-BINDING PROTEIN"/>
    <property type="match status" value="1"/>
</dbReference>
<protein>
    <recommendedName>
        <fullName evidence="3">SsrA-binding protein</fullName>
    </recommendedName>
    <alternativeName>
        <fullName evidence="3">Small protein B</fullName>
    </alternativeName>
</protein>
<dbReference type="InterPro" id="IPR000037">
    <property type="entry name" value="SsrA-bd_prot"/>
</dbReference>
<dbReference type="GO" id="GO:0070930">
    <property type="term" value="P:trans-translation-dependent protein tagging"/>
    <property type="evidence" value="ECO:0007669"/>
    <property type="project" value="TreeGrafter"/>
</dbReference>
<dbReference type="GO" id="GO:0003723">
    <property type="term" value="F:RNA binding"/>
    <property type="evidence" value="ECO:0007669"/>
    <property type="project" value="UniProtKB-UniRule"/>
</dbReference>
<dbReference type="GO" id="GO:0005829">
    <property type="term" value="C:cytosol"/>
    <property type="evidence" value="ECO:0007669"/>
    <property type="project" value="TreeGrafter"/>
</dbReference>
<gene>
    <name evidence="3" type="primary">smpB</name>
    <name evidence="4" type="ORF">UU35_C0002G0123</name>
</gene>
<dbReference type="Pfam" id="PF01668">
    <property type="entry name" value="SmpB"/>
    <property type="match status" value="1"/>
</dbReference>
<keyword evidence="1 3" id="KW-0963">Cytoplasm</keyword>
<proteinExistence type="inferred from homology"/>
<dbReference type="SUPFAM" id="SSF74982">
    <property type="entry name" value="Small protein B (SmpB)"/>
    <property type="match status" value="1"/>
</dbReference>
<dbReference type="PANTHER" id="PTHR30308">
    <property type="entry name" value="TMRNA-BINDING COMPONENT OF TRANS-TRANSLATION TAGGING COMPLEX"/>
    <property type="match status" value="1"/>
</dbReference>
<accession>A0A0G0XIX8</accession>
<evidence type="ECO:0000313" key="5">
    <source>
        <dbReference type="Proteomes" id="UP000034616"/>
    </source>
</evidence>